<proteinExistence type="predicted"/>
<evidence type="ECO:0000313" key="2">
    <source>
        <dbReference type="Proteomes" id="UP001218218"/>
    </source>
</evidence>
<reference evidence="1" key="1">
    <citation type="submission" date="2023-03" db="EMBL/GenBank/DDBJ databases">
        <title>Massive genome expansion in bonnet fungi (Mycena s.s.) driven by repeated elements and novel gene families across ecological guilds.</title>
        <authorList>
            <consortium name="Lawrence Berkeley National Laboratory"/>
            <person name="Harder C.B."/>
            <person name="Miyauchi S."/>
            <person name="Viragh M."/>
            <person name="Kuo A."/>
            <person name="Thoen E."/>
            <person name="Andreopoulos B."/>
            <person name="Lu D."/>
            <person name="Skrede I."/>
            <person name="Drula E."/>
            <person name="Henrissat B."/>
            <person name="Morin E."/>
            <person name="Kohler A."/>
            <person name="Barry K."/>
            <person name="LaButti K."/>
            <person name="Morin E."/>
            <person name="Salamov A."/>
            <person name="Lipzen A."/>
            <person name="Mereny Z."/>
            <person name="Hegedus B."/>
            <person name="Baldrian P."/>
            <person name="Stursova M."/>
            <person name="Weitz H."/>
            <person name="Taylor A."/>
            <person name="Grigoriev I.V."/>
            <person name="Nagy L.G."/>
            <person name="Martin F."/>
            <person name="Kauserud H."/>
        </authorList>
    </citation>
    <scope>NUCLEOTIDE SEQUENCE</scope>
    <source>
        <strain evidence="1">CBHHK002</strain>
    </source>
</reference>
<dbReference type="SUPFAM" id="SSF52058">
    <property type="entry name" value="L domain-like"/>
    <property type="match status" value="1"/>
</dbReference>
<name>A0AAD7AKG6_9AGAR</name>
<dbReference type="EMBL" id="JARIHO010000005">
    <property type="protein sequence ID" value="KAJ7361294.1"/>
    <property type="molecule type" value="Genomic_DNA"/>
</dbReference>
<evidence type="ECO:0000313" key="1">
    <source>
        <dbReference type="EMBL" id="KAJ7361294.1"/>
    </source>
</evidence>
<organism evidence="1 2">
    <name type="scientific">Mycena albidolilacea</name>
    <dbReference type="NCBI Taxonomy" id="1033008"/>
    <lineage>
        <taxon>Eukaryota</taxon>
        <taxon>Fungi</taxon>
        <taxon>Dikarya</taxon>
        <taxon>Basidiomycota</taxon>
        <taxon>Agaricomycotina</taxon>
        <taxon>Agaricomycetes</taxon>
        <taxon>Agaricomycetidae</taxon>
        <taxon>Agaricales</taxon>
        <taxon>Marasmiineae</taxon>
        <taxon>Mycenaceae</taxon>
        <taxon>Mycena</taxon>
    </lineage>
</organism>
<protein>
    <recommendedName>
        <fullName evidence="3">F-box domain-containing protein</fullName>
    </recommendedName>
</protein>
<dbReference type="InterPro" id="IPR032675">
    <property type="entry name" value="LRR_dom_sf"/>
</dbReference>
<dbReference type="Gene3D" id="3.80.10.10">
    <property type="entry name" value="Ribonuclease Inhibitor"/>
    <property type="match status" value="1"/>
</dbReference>
<sequence>MHEVHLLDSSKSRGNYLEQLGDRKNLNGMPEPLAPPIHSVPFELFADILVLALILPRATDKFGSRTSGSLADVLVLCRICSHWRQVGLNTPQLWAQQTFPINLHYKKPEIIFLTVTETFLERSALLPISIHFHIMMKPSEITLLLPALIGAAHRWENLEMHSYKRAEFDPGFLTGIPAGTLANLEKLTLERPRLDAGLDAFQLAPRLPDVILDLHSGPSSHIPLVSWGQLTHLSLDHNSPQVCLDILVRCTNLVSVHFGTNQWRKEDPPIVEKCVLKHMEELHVCMAVCATAEHLDPFL</sequence>
<gene>
    <name evidence="1" type="ORF">DFH08DRAFT_370126</name>
</gene>
<dbReference type="AlphaFoldDB" id="A0AAD7AKG6"/>
<accession>A0AAD7AKG6</accession>
<dbReference type="Proteomes" id="UP001218218">
    <property type="component" value="Unassembled WGS sequence"/>
</dbReference>
<keyword evidence="2" id="KW-1185">Reference proteome</keyword>
<evidence type="ECO:0008006" key="3">
    <source>
        <dbReference type="Google" id="ProtNLM"/>
    </source>
</evidence>
<comment type="caution">
    <text evidence="1">The sequence shown here is derived from an EMBL/GenBank/DDBJ whole genome shotgun (WGS) entry which is preliminary data.</text>
</comment>